<name>A0A3E1P7S9_9BACT</name>
<dbReference type="RefSeq" id="WP_116851560.1">
    <property type="nucleotide sequence ID" value="NZ_QTJV01000001.1"/>
</dbReference>
<keyword evidence="2" id="KW-1185">Reference proteome</keyword>
<proteinExistence type="predicted"/>
<organism evidence="1 2">
    <name type="scientific">Chitinophaga silvisoli</name>
    <dbReference type="NCBI Taxonomy" id="2291814"/>
    <lineage>
        <taxon>Bacteria</taxon>
        <taxon>Pseudomonadati</taxon>
        <taxon>Bacteroidota</taxon>
        <taxon>Chitinophagia</taxon>
        <taxon>Chitinophagales</taxon>
        <taxon>Chitinophagaceae</taxon>
        <taxon>Chitinophaga</taxon>
    </lineage>
</organism>
<gene>
    <name evidence="1" type="ORF">DXN04_01620</name>
</gene>
<dbReference type="EMBL" id="QTJV01000001">
    <property type="protein sequence ID" value="RFM36233.1"/>
    <property type="molecule type" value="Genomic_DNA"/>
</dbReference>
<dbReference type="Proteomes" id="UP000261174">
    <property type="component" value="Unassembled WGS sequence"/>
</dbReference>
<evidence type="ECO:0000313" key="1">
    <source>
        <dbReference type="EMBL" id="RFM36233.1"/>
    </source>
</evidence>
<accession>A0A3E1P7S9</accession>
<protein>
    <submittedName>
        <fullName evidence="1">Uncharacterized protein</fullName>
    </submittedName>
</protein>
<dbReference type="OrthoDB" id="1331714at2"/>
<reference evidence="1 2" key="1">
    <citation type="submission" date="2018-08" db="EMBL/GenBank/DDBJ databases">
        <title>Chitinophaga sp. K20C18050901, a novel bacterium isolated from forest soil.</title>
        <authorList>
            <person name="Wang C."/>
        </authorList>
    </citation>
    <scope>NUCLEOTIDE SEQUENCE [LARGE SCALE GENOMIC DNA]</scope>
    <source>
        <strain evidence="1 2">K20C18050901</strain>
    </source>
</reference>
<comment type="caution">
    <text evidence="1">The sequence shown here is derived from an EMBL/GenBank/DDBJ whole genome shotgun (WGS) entry which is preliminary data.</text>
</comment>
<evidence type="ECO:0000313" key="2">
    <source>
        <dbReference type="Proteomes" id="UP000261174"/>
    </source>
</evidence>
<dbReference type="AlphaFoldDB" id="A0A3E1P7S9"/>
<sequence length="230" mass="26499">MGQWHTLHLFDDKRFYTDTVPLLKGQQGDIQAYYTKYEQTCIKGKCDIPLAELVTVFNQLKGYRLEYLPFMEVIHKEWYPFLNTLPWTYHLSAFFEYVVFSHCADYVPYFRLGKSAAIHRVPGINPKGLSYEIICELSMNNPGIFTAEGMGVTGWITSEEVKALLAGLKNEETIHDIEDFIAFLEVTASLDMGVIAGVDLREGTLRELPSFKFSTRDMWDMQLIERLAIE</sequence>